<dbReference type="Proteomes" id="UP000032247">
    <property type="component" value="Unassembled WGS sequence"/>
</dbReference>
<dbReference type="Pfam" id="PF01258">
    <property type="entry name" value="zf-dskA_traR"/>
    <property type="match status" value="1"/>
</dbReference>
<organism evidence="5 6">
    <name type="scientific">Bacillus subtilis</name>
    <dbReference type="NCBI Taxonomy" id="1423"/>
    <lineage>
        <taxon>Bacteria</taxon>
        <taxon>Bacillati</taxon>
        <taxon>Bacillota</taxon>
        <taxon>Bacilli</taxon>
        <taxon>Bacillales</taxon>
        <taxon>Bacillaceae</taxon>
        <taxon>Bacillus</taxon>
    </lineage>
</organism>
<dbReference type="PATRIC" id="fig|1423.173.peg.1436"/>
<dbReference type="AlphaFoldDB" id="A0A0D1L9P5"/>
<dbReference type="GO" id="GO:0008270">
    <property type="term" value="F:zinc ion binding"/>
    <property type="evidence" value="ECO:0007669"/>
    <property type="project" value="UniProtKB-KW"/>
</dbReference>
<protein>
    <recommendedName>
        <fullName evidence="4">Zinc finger DksA/TraR C4-type domain-containing protein</fullName>
    </recommendedName>
</protein>
<evidence type="ECO:0000256" key="2">
    <source>
        <dbReference type="ARBA" id="ARBA00022771"/>
    </source>
</evidence>
<dbReference type="PROSITE" id="PS51128">
    <property type="entry name" value="ZF_DKSA_2"/>
    <property type="match status" value="1"/>
</dbReference>
<sequence length="124" mass="14124">MNDQLTAIYTELLLMKEELQSRLFEYSCFQVSTSPQAAINHKQKATLIYHIKEELQDVLLALSKIENGTFGYCEETGAPIPLAKLAVLPTARTANDFLYSVQFEKKTLPIWKSTDIEYGQALYE</sequence>
<evidence type="ECO:0000313" key="5">
    <source>
        <dbReference type="EMBL" id="KIU12556.1"/>
    </source>
</evidence>
<gene>
    <name evidence="5" type="ORF">SC09_Contig19orf01067</name>
</gene>
<dbReference type="PROSITE" id="PS01102">
    <property type="entry name" value="ZF_DKSA_1"/>
    <property type="match status" value="1"/>
</dbReference>
<dbReference type="PIRSF" id="PIRSF026544">
    <property type="entry name" value="DksA_homologue_prd"/>
    <property type="match status" value="1"/>
</dbReference>
<evidence type="ECO:0000256" key="1">
    <source>
        <dbReference type="ARBA" id="ARBA00022723"/>
    </source>
</evidence>
<keyword evidence="1" id="KW-0479">Metal-binding</keyword>
<dbReference type="PANTHER" id="PTHR33823:SF5">
    <property type="entry name" value="DNAK SUPPRESSOR PROTEIN"/>
    <property type="match status" value="1"/>
</dbReference>
<comment type="caution">
    <text evidence="5">The sequence shown here is derived from an EMBL/GenBank/DDBJ whole genome shotgun (WGS) entry which is preliminary data.</text>
</comment>
<dbReference type="Gene3D" id="1.20.120.910">
    <property type="entry name" value="DksA, coiled-coil domain"/>
    <property type="match status" value="1"/>
</dbReference>
<dbReference type="InterPro" id="IPR020458">
    <property type="entry name" value="Znf_DskA_TraR_CS"/>
</dbReference>
<evidence type="ECO:0000313" key="6">
    <source>
        <dbReference type="Proteomes" id="UP000032247"/>
    </source>
</evidence>
<proteinExistence type="predicted"/>
<name>A0A0D1L9P5_BACIU</name>
<dbReference type="InterPro" id="IPR000962">
    <property type="entry name" value="Znf_DskA_TraR"/>
</dbReference>
<dbReference type="InterPro" id="IPR016841">
    <property type="entry name" value="Tscrpt_reg_DksA-rel_prd"/>
</dbReference>
<keyword evidence="2" id="KW-0863">Zinc-finger</keyword>
<dbReference type="RefSeq" id="WP_014479740.1">
    <property type="nucleotide sequence ID" value="NZ_BAABSX010000001.1"/>
</dbReference>
<dbReference type="EMBL" id="JXBC01000002">
    <property type="protein sequence ID" value="KIU12556.1"/>
    <property type="molecule type" value="Genomic_DNA"/>
</dbReference>
<dbReference type="PANTHER" id="PTHR33823">
    <property type="entry name" value="RNA POLYMERASE-BINDING TRANSCRIPTION FACTOR DKSA-RELATED"/>
    <property type="match status" value="1"/>
</dbReference>
<keyword evidence="3" id="KW-0862">Zinc</keyword>
<evidence type="ECO:0000259" key="4">
    <source>
        <dbReference type="Pfam" id="PF01258"/>
    </source>
</evidence>
<dbReference type="STRING" id="483913.AN935_08070"/>
<reference evidence="5 6" key="1">
    <citation type="submission" date="2014-12" db="EMBL/GenBank/DDBJ databases">
        <title>Comparative genome analysis of Bacillus coagulans HM-08, Clostridium butyricum HM-68, Bacillus subtilis HM-66 and Bacillus licheniformis BL-09.</title>
        <authorList>
            <person name="Zhang H."/>
        </authorList>
    </citation>
    <scope>NUCLEOTIDE SEQUENCE [LARGE SCALE GENOMIC DNA]</scope>
    <source>
        <strain evidence="5 6">HM-66</strain>
    </source>
</reference>
<feature type="domain" description="Zinc finger DksA/TraR C4-type" evidence="4">
    <location>
        <begin position="68"/>
        <end position="92"/>
    </location>
</feature>
<accession>A0A0D1L9P5</accession>
<evidence type="ECO:0000256" key="3">
    <source>
        <dbReference type="ARBA" id="ARBA00022833"/>
    </source>
</evidence>